<reference evidence="4 5" key="1">
    <citation type="submission" date="2019-12" db="EMBL/GenBank/DDBJ databases">
        <authorList>
            <person name="Xu J."/>
        </authorList>
    </citation>
    <scope>NUCLEOTIDE SEQUENCE [LARGE SCALE GENOMIC DNA]</scope>
    <source>
        <strain evidence="4 5">HX-5-24</strain>
    </source>
</reference>
<feature type="region of interest" description="Disordered" evidence="3">
    <location>
        <begin position="32"/>
        <end position="51"/>
    </location>
</feature>
<sequence>MRRHLRNPWVWVAAALLFALWLFWPRTVNSPAPGEAPPSASAPAAAGGGGAVELARNDAPALPAFLPAEARQTVALIQRGGPYPHPQDGSVFQNRERHLPDMPRGYYHEYTVDTPGLDHRGARRIVTGGQPPSTWYYTDDHYDSFRSFDVAGSAQ</sequence>
<gene>
    <name evidence="4" type="ORF">GN331_09445</name>
</gene>
<dbReference type="EMBL" id="WOXT01000002">
    <property type="protein sequence ID" value="MUV14429.1"/>
    <property type="molecule type" value="Genomic_DNA"/>
</dbReference>
<evidence type="ECO:0000256" key="3">
    <source>
        <dbReference type="SAM" id="MobiDB-lite"/>
    </source>
</evidence>
<dbReference type="Gene3D" id="3.10.450.30">
    <property type="entry name" value="Microbial ribonucleases"/>
    <property type="match status" value="1"/>
</dbReference>
<keyword evidence="1" id="KW-0540">Nuclease</keyword>
<keyword evidence="5" id="KW-1185">Reference proteome</keyword>
<feature type="compositionally biased region" description="Low complexity" evidence="3">
    <location>
        <begin position="32"/>
        <end position="45"/>
    </location>
</feature>
<dbReference type="AlphaFoldDB" id="A0A7C9I5J6"/>
<dbReference type="InterPro" id="IPR000026">
    <property type="entry name" value="N1-like"/>
</dbReference>
<dbReference type="GO" id="GO:0003723">
    <property type="term" value="F:RNA binding"/>
    <property type="evidence" value="ECO:0007669"/>
    <property type="project" value="InterPro"/>
</dbReference>
<dbReference type="Proteomes" id="UP000479692">
    <property type="component" value="Unassembled WGS sequence"/>
</dbReference>
<dbReference type="SUPFAM" id="SSF53933">
    <property type="entry name" value="Microbial ribonucleases"/>
    <property type="match status" value="1"/>
</dbReference>
<name>A0A7C9I5J6_9GAMM</name>
<protein>
    <submittedName>
        <fullName evidence="4">Ribonuclease</fullName>
    </submittedName>
</protein>
<evidence type="ECO:0000313" key="4">
    <source>
        <dbReference type="EMBL" id="MUV14429.1"/>
    </source>
</evidence>
<organism evidence="4 5">
    <name type="scientific">Noviluteimonas gilva</name>
    <dbReference type="NCBI Taxonomy" id="2682097"/>
    <lineage>
        <taxon>Bacteria</taxon>
        <taxon>Pseudomonadati</taxon>
        <taxon>Pseudomonadota</taxon>
        <taxon>Gammaproteobacteria</taxon>
        <taxon>Lysobacterales</taxon>
        <taxon>Lysobacteraceae</taxon>
        <taxon>Noviluteimonas</taxon>
    </lineage>
</organism>
<evidence type="ECO:0000313" key="5">
    <source>
        <dbReference type="Proteomes" id="UP000479692"/>
    </source>
</evidence>
<accession>A0A7C9I5J6</accession>
<proteinExistence type="predicted"/>
<keyword evidence="2" id="KW-0378">Hydrolase</keyword>
<dbReference type="InterPro" id="IPR016191">
    <property type="entry name" value="Ribonuclease/ribotoxin"/>
</dbReference>
<evidence type="ECO:0000256" key="1">
    <source>
        <dbReference type="ARBA" id="ARBA00022722"/>
    </source>
</evidence>
<dbReference type="GO" id="GO:0016787">
    <property type="term" value="F:hydrolase activity"/>
    <property type="evidence" value="ECO:0007669"/>
    <property type="project" value="UniProtKB-KW"/>
</dbReference>
<comment type="caution">
    <text evidence="4">The sequence shown here is derived from an EMBL/GenBank/DDBJ whole genome shotgun (WGS) entry which is preliminary data.</text>
</comment>
<dbReference type="GO" id="GO:0004521">
    <property type="term" value="F:RNA endonuclease activity"/>
    <property type="evidence" value="ECO:0007669"/>
    <property type="project" value="InterPro"/>
</dbReference>
<evidence type="ECO:0000256" key="2">
    <source>
        <dbReference type="ARBA" id="ARBA00022801"/>
    </source>
</evidence>
<dbReference type="Pfam" id="PF00545">
    <property type="entry name" value="Ribonuclease"/>
    <property type="match status" value="1"/>
</dbReference>